<dbReference type="InterPro" id="IPR000547">
    <property type="entry name" value="Clathrin_H-chain/VPS_repeat"/>
</dbReference>
<keyword evidence="3" id="KW-0472">Membrane</keyword>
<sequence>MYDAYAQNDVASKLPLEVSALASSNNKNILYVGSKAGHLLTCFPQTEGKRGFEFQICKSFEKKAITDLQVIESQELILCLTDSQLNVHSIDDQFSLIYSLNKYKPISTFASHVQQENNLLLVTIACKRRLYVFKWLINEFDEVPISFNPLYLSDNPHLITWCGDSSLVFAVKNDYFYVQIFKDENETETDELGKIRILFNADSRPPDSPLVVDVLDKKVLGLCRDNFIMFINYTGEISREVQSVRFSEPPLALIYDPPYFVGILQKNIIEIRSLTNSILIQKVQLKSQQKFTHLCQVTRGTVFAASPTNIWELSSKPLLKSNIEFLEKNKNFDLAIELAQLCDDLDPNYLVLIKRKAAANLFSQKRFPECFNIHLELKTDVLLVLHFFPHIIPEKYLAKLSLYKNEELDSFENPADFAENEKKQAILALTDYLSAMRTEYARIISLHYKDRKENRKENLLQTQELKRLESILELIDTALLKCYLQSKPMLVSSLLRLPDNSCIIGEAEQALRDKKKYPEMFILYERKKMHRKALDLLKTEARNEDSELFGPERTVQYLQTLGPDNLPLIFEYSQWVLAENFEMGVQIFATNDVEQVKKWDREKVLSFLAKECVAAIIPYLEHLIYEWHEKRPKFHEALLEQYIAKVTVLMKDYIHALSDNENMIKGGAEEGELGIYRRKLMKFLEFSNEYNPQKILYLLNNNILEERAIVYGRLKMHEEALAIYTSVLLDYKAAERHCNKYYDPKDPINSQVFLTLFKAYTNPIDPSKAEIQTHLAKTPKPNVNEALRILRCHAARINTIEAIPLIPLDTPLNMVWNALEAVLEATKNKASSLTMHLALSKLALEKCQTHLKKLQSAKIVIDYTVECSMCKKKIANSAFVRDSNGSIVHFFCYNKAKQSSESSS</sequence>
<dbReference type="Pfam" id="PF10366">
    <property type="entry name" value="Vps39_1"/>
    <property type="match status" value="1"/>
</dbReference>
<evidence type="ECO:0000313" key="9">
    <source>
        <dbReference type="WBParaSite" id="ACRNAN_scaffold2961.g16315.t1"/>
    </source>
</evidence>
<protein>
    <submittedName>
        <fullName evidence="9">CNH domain-containing protein</fullName>
    </submittedName>
</protein>
<dbReference type="InterPro" id="IPR001180">
    <property type="entry name" value="CNH_dom"/>
</dbReference>
<dbReference type="Pfam" id="PF10367">
    <property type="entry name" value="zf-Vps39_C"/>
    <property type="match status" value="1"/>
</dbReference>
<dbReference type="WBParaSite" id="ACRNAN_scaffold2961.g16315.t1">
    <property type="protein sequence ID" value="ACRNAN_scaffold2961.g16315.t1"/>
    <property type="gene ID" value="ACRNAN_scaffold2961.g16315"/>
</dbReference>
<accession>A0A914DKF3</accession>
<dbReference type="GO" id="GO:0005764">
    <property type="term" value="C:lysosome"/>
    <property type="evidence" value="ECO:0007669"/>
    <property type="project" value="UniProtKB-SubCell"/>
</dbReference>
<dbReference type="Pfam" id="PF00780">
    <property type="entry name" value="CNH"/>
    <property type="match status" value="1"/>
</dbReference>
<evidence type="ECO:0000256" key="2">
    <source>
        <dbReference type="ARBA" id="ARBA00004371"/>
    </source>
</evidence>
<evidence type="ECO:0000256" key="4">
    <source>
        <dbReference type="ARBA" id="ARBA00023228"/>
    </source>
</evidence>
<comment type="subcellular location">
    <subcellularLocation>
        <location evidence="1">Endomembrane system</location>
        <topology evidence="1">Peripheral membrane protein</topology>
    </subcellularLocation>
    <subcellularLocation>
        <location evidence="2">Lysosome</location>
    </subcellularLocation>
</comment>
<evidence type="ECO:0000259" key="7">
    <source>
        <dbReference type="PROSITE" id="PS50219"/>
    </source>
</evidence>
<dbReference type="GO" id="GO:0034058">
    <property type="term" value="P:endosomal vesicle fusion"/>
    <property type="evidence" value="ECO:0007669"/>
    <property type="project" value="TreeGrafter"/>
</dbReference>
<dbReference type="InterPro" id="IPR019453">
    <property type="entry name" value="VPS39/TGFA1_Znf"/>
</dbReference>
<organism evidence="8 9">
    <name type="scientific">Acrobeloides nanus</name>
    <dbReference type="NCBI Taxonomy" id="290746"/>
    <lineage>
        <taxon>Eukaryota</taxon>
        <taxon>Metazoa</taxon>
        <taxon>Ecdysozoa</taxon>
        <taxon>Nematoda</taxon>
        <taxon>Chromadorea</taxon>
        <taxon>Rhabditida</taxon>
        <taxon>Tylenchina</taxon>
        <taxon>Cephalobomorpha</taxon>
        <taxon>Cephaloboidea</taxon>
        <taxon>Cephalobidae</taxon>
        <taxon>Acrobeloides</taxon>
    </lineage>
</organism>
<dbReference type="AlphaFoldDB" id="A0A914DKF3"/>
<evidence type="ECO:0000256" key="5">
    <source>
        <dbReference type="ARBA" id="ARBA00038201"/>
    </source>
</evidence>
<name>A0A914DKF3_9BILA</name>
<feature type="domain" description="CNH" evidence="7">
    <location>
        <begin position="15"/>
        <end position="301"/>
    </location>
</feature>
<evidence type="ECO:0000256" key="3">
    <source>
        <dbReference type="ARBA" id="ARBA00023136"/>
    </source>
</evidence>
<dbReference type="PANTHER" id="PTHR12894">
    <property type="entry name" value="CNH DOMAIN CONTAINING"/>
    <property type="match status" value="1"/>
</dbReference>
<evidence type="ECO:0000313" key="8">
    <source>
        <dbReference type="Proteomes" id="UP000887540"/>
    </source>
</evidence>
<dbReference type="GO" id="GO:0016020">
    <property type="term" value="C:membrane"/>
    <property type="evidence" value="ECO:0007669"/>
    <property type="project" value="TreeGrafter"/>
</dbReference>
<dbReference type="GO" id="GO:0006886">
    <property type="term" value="P:intracellular protein transport"/>
    <property type="evidence" value="ECO:0007669"/>
    <property type="project" value="UniProtKB-UniRule"/>
</dbReference>
<dbReference type="PROSITE" id="PS50236">
    <property type="entry name" value="CHCR"/>
    <property type="match status" value="1"/>
</dbReference>
<dbReference type="GO" id="GO:0012505">
    <property type="term" value="C:endomembrane system"/>
    <property type="evidence" value="ECO:0007669"/>
    <property type="project" value="UniProtKB-SubCell"/>
</dbReference>
<evidence type="ECO:0000256" key="6">
    <source>
        <dbReference type="PROSITE-ProRule" id="PRU01006"/>
    </source>
</evidence>
<reference evidence="9" key="1">
    <citation type="submission" date="2022-11" db="UniProtKB">
        <authorList>
            <consortium name="WormBaseParasite"/>
        </authorList>
    </citation>
    <scope>IDENTIFICATION</scope>
</reference>
<comment type="similarity">
    <text evidence="5">Belongs to the VAM6/VPS39 family.</text>
</comment>
<dbReference type="SUPFAM" id="SSF50978">
    <property type="entry name" value="WD40 repeat-like"/>
    <property type="match status" value="1"/>
</dbReference>
<proteinExistence type="inferred from homology"/>
<dbReference type="PANTHER" id="PTHR12894:SF49">
    <property type="entry name" value="VAM6_VPS39-LIKE PROTEIN"/>
    <property type="match status" value="1"/>
</dbReference>
<dbReference type="GO" id="GO:0006914">
    <property type="term" value="P:autophagy"/>
    <property type="evidence" value="ECO:0007669"/>
    <property type="project" value="TreeGrafter"/>
</dbReference>
<feature type="repeat" description="CHCR" evidence="6">
    <location>
        <begin position="592"/>
        <end position="765"/>
    </location>
</feature>
<keyword evidence="4" id="KW-0458">Lysosome</keyword>
<evidence type="ECO:0000256" key="1">
    <source>
        <dbReference type="ARBA" id="ARBA00004184"/>
    </source>
</evidence>
<dbReference type="InterPro" id="IPR019452">
    <property type="entry name" value="VPS39/TGF_beta_rcpt-assoc_1"/>
</dbReference>
<dbReference type="Proteomes" id="UP000887540">
    <property type="component" value="Unplaced"/>
</dbReference>
<dbReference type="PROSITE" id="PS50219">
    <property type="entry name" value="CNH"/>
    <property type="match status" value="1"/>
</dbReference>
<keyword evidence="8" id="KW-1185">Reference proteome</keyword>
<dbReference type="InterPro" id="IPR032914">
    <property type="entry name" value="Vam6/VPS39/TRAP1"/>
</dbReference>
<dbReference type="InterPro" id="IPR036322">
    <property type="entry name" value="WD40_repeat_dom_sf"/>
</dbReference>